<feature type="transmembrane region" description="Helical" evidence="1">
    <location>
        <begin position="39"/>
        <end position="58"/>
    </location>
</feature>
<evidence type="ECO:0000256" key="1">
    <source>
        <dbReference type="SAM" id="Phobius"/>
    </source>
</evidence>
<dbReference type="AlphaFoldDB" id="A0A158PHR8"/>
<dbReference type="EMBL" id="UYYA01003970">
    <property type="protein sequence ID" value="VDM58295.1"/>
    <property type="molecule type" value="Genomic_DNA"/>
</dbReference>
<dbReference type="GO" id="GO:0006119">
    <property type="term" value="P:oxidative phosphorylation"/>
    <property type="evidence" value="ECO:0007669"/>
    <property type="project" value="UniProtKB-UniPathway"/>
</dbReference>
<gene>
    <name evidence="2" type="ORF">ACOC_LOCUS6710</name>
</gene>
<organism evidence="4">
    <name type="scientific">Angiostrongylus costaricensis</name>
    <name type="common">Nematode worm</name>
    <dbReference type="NCBI Taxonomy" id="334426"/>
    <lineage>
        <taxon>Eukaryota</taxon>
        <taxon>Metazoa</taxon>
        <taxon>Ecdysozoa</taxon>
        <taxon>Nematoda</taxon>
        <taxon>Chromadorea</taxon>
        <taxon>Rhabditida</taxon>
        <taxon>Rhabditina</taxon>
        <taxon>Rhabditomorpha</taxon>
        <taxon>Strongyloidea</taxon>
        <taxon>Metastrongylidae</taxon>
        <taxon>Angiostrongylus</taxon>
    </lineage>
</organism>
<evidence type="ECO:0000313" key="4">
    <source>
        <dbReference type="WBParaSite" id="ACOC_0000670901-mRNA-1"/>
    </source>
</evidence>
<protein>
    <submittedName>
        <fullName evidence="4">Cytochrome c oxidase polypeptide VIIc</fullName>
    </submittedName>
</protein>
<reference evidence="4" key="1">
    <citation type="submission" date="2016-04" db="UniProtKB">
        <authorList>
            <consortium name="WormBaseParasite"/>
        </authorList>
    </citation>
    <scope>IDENTIFICATION</scope>
</reference>
<keyword evidence="1" id="KW-0812">Transmembrane</keyword>
<dbReference type="STRING" id="334426.A0A158PHR8"/>
<evidence type="ECO:0000313" key="3">
    <source>
        <dbReference type="Proteomes" id="UP000267027"/>
    </source>
</evidence>
<dbReference type="Proteomes" id="UP000267027">
    <property type="component" value="Unassembled WGS sequence"/>
</dbReference>
<reference evidence="2 3" key="2">
    <citation type="submission" date="2018-11" db="EMBL/GenBank/DDBJ databases">
        <authorList>
            <consortium name="Pathogen Informatics"/>
        </authorList>
    </citation>
    <scope>NUCLEOTIDE SEQUENCE [LARGE SCALE GENOMIC DNA]</scope>
    <source>
        <strain evidence="2 3">Costa Rica</strain>
    </source>
</reference>
<dbReference type="UniPathway" id="UPA00705"/>
<keyword evidence="1" id="KW-1133">Transmembrane helix</keyword>
<keyword evidence="3" id="KW-1185">Reference proteome</keyword>
<evidence type="ECO:0000313" key="2">
    <source>
        <dbReference type="EMBL" id="VDM58295.1"/>
    </source>
</evidence>
<dbReference type="WBParaSite" id="ACOC_0000670901-mRNA-1">
    <property type="protein sequence ID" value="ACOC_0000670901-mRNA-1"/>
    <property type="gene ID" value="ACOC_0000670901"/>
</dbReference>
<proteinExistence type="predicted"/>
<accession>A0A158PHR8</accession>
<sequence>MNRAILSLFRQQSPLLRRALHKGVESTPPLRYTSNAECVALYLLIAVTFLSYPSYVLVNLDKMRPRGSGSAV</sequence>
<name>A0A158PHR8_ANGCS</name>
<keyword evidence="1" id="KW-0472">Membrane</keyword>
<dbReference type="OrthoDB" id="5824679at2759"/>